<protein>
    <submittedName>
        <fullName evidence="1">Uncharacterized protein</fullName>
    </submittedName>
</protein>
<name>A0A3M6VCG4_9STRA</name>
<proteinExistence type="predicted"/>
<comment type="caution">
    <text evidence="1">The sequence shown here is derived from an EMBL/GenBank/DDBJ whole genome shotgun (WGS) entry which is preliminary data.</text>
</comment>
<dbReference type="Gene3D" id="3.40.50.150">
    <property type="entry name" value="Vaccinia Virus protein VP39"/>
    <property type="match status" value="1"/>
</dbReference>
<sequence length="508" mass="57688">MGFKVGQMKRMGRYVQSWASSREEVRLRFQCTGCGKCCTGEGGRVRVNDRELQELATATNLSLMDFKQRYTHTVVEVDAGGQKQVQHVLQQTRDDRQCIFLQGSKCTVYAARPTQCRTFPWWPQHLVSDYDWHLAAKECEGIRMEQEEDGHEDVSSVSFDDVIPDMVVHDIHQSGENFTYNELQQMLQDLKEVEPELLMQYKTDFFHKFSRRIVFYDDEVTVLDNLINGVATRSLVFTDRLHLTQSEVVMNQMSDADTNVDPKFDRTTLAFDVHRALCMPFAWFPDCDGKSLPLHVSVLGAGACTLPLFLLEHLSPEELKRLDAVEPSSQVNSIAQHFFGVREVLQRDERLVIHEKKGEDFLKEQSKSAAFDLLVLDVEAGTDCAGVRAPPLAMLEPKFLYRTKCVLASHGILAINVITESKAALENVETKLGHVFTRGLRLSLPANTTFFLFNNKCDNKTSFAVDEFIRRVQNNSFQTEHAKTPALLNTYQLTAWISNSLNGGSKSK</sequence>
<dbReference type="SUPFAM" id="SSF53335">
    <property type="entry name" value="S-adenosyl-L-methionine-dependent methyltransferases"/>
    <property type="match status" value="1"/>
</dbReference>
<dbReference type="AlphaFoldDB" id="A0A3M6VCG4"/>
<dbReference type="VEuPathDB" id="FungiDB:DD237_004827"/>
<organism evidence="1 2">
    <name type="scientific">Peronospora effusa</name>
    <dbReference type="NCBI Taxonomy" id="542832"/>
    <lineage>
        <taxon>Eukaryota</taxon>
        <taxon>Sar</taxon>
        <taxon>Stramenopiles</taxon>
        <taxon>Oomycota</taxon>
        <taxon>Peronosporomycetes</taxon>
        <taxon>Peronosporales</taxon>
        <taxon>Peronosporaceae</taxon>
        <taxon>Peronospora</taxon>
    </lineage>
</organism>
<reference evidence="1 2" key="1">
    <citation type="submission" date="2018-06" db="EMBL/GenBank/DDBJ databases">
        <title>Comparative genomics of downy mildews reveals potential adaptations to biotrophy.</title>
        <authorList>
            <person name="Fletcher K."/>
            <person name="Klosterman S.J."/>
            <person name="Derevnina L."/>
            <person name="Martin F."/>
            <person name="Koike S."/>
            <person name="Reyes Chin-Wo S."/>
            <person name="Mou B."/>
            <person name="Michelmore R."/>
        </authorList>
    </citation>
    <scope>NUCLEOTIDE SEQUENCE [LARGE SCALE GENOMIC DNA]</scope>
    <source>
        <strain evidence="1 2">R14</strain>
    </source>
</reference>
<dbReference type="PANTHER" id="PTHR35866">
    <property type="entry name" value="PUTATIVE-RELATED"/>
    <property type="match status" value="1"/>
</dbReference>
<dbReference type="InterPro" id="IPR029063">
    <property type="entry name" value="SAM-dependent_MTases_sf"/>
</dbReference>
<dbReference type="EMBL" id="QLLG01000290">
    <property type="protein sequence ID" value="RMX64725.1"/>
    <property type="molecule type" value="Genomic_DNA"/>
</dbReference>
<accession>A0A3M6VCG4</accession>
<dbReference type="Pfam" id="PF03692">
    <property type="entry name" value="CxxCxxCC"/>
    <property type="match status" value="1"/>
</dbReference>
<dbReference type="PANTHER" id="PTHR35866:SF1">
    <property type="entry name" value="YKGJ FAMILY CYSTEINE CLUSTER PROTEIN"/>
    <property type="match status" value="1"/>
</dbReference>
<dbReference type="Proteomes" id="UP000282087">
    <property type="component" value="Unassembled WGS sequence"/>
</dbReference>
<gene>
    <name evidence="1" type="ORF">DD238_004548</name>
</gene>
<keyword evidence="2" id="KW-1185">Reference proteome</keyword>
<evidence type="ECO:0000313" key="1">
    <source>
        <dbReference type="EMBL" id="RMX64725.1"/>
    </source>
</evidence>
<dbReference type="InterPro" id="IPR005358">
    <property type="entry name" value="Puta_zinc/iron-chelating_dom"/>
</dbReference>
<evidence type="ECO:0000313" key="2">
    <source>
        <dbReference type="Proteomes" id="UP000282087"/>
    </source>
</evidence>